<gene>
    <name evidence="2" type="ORF">BGZ80_000189</name>
</gene>
<protein>
    <submittedName>
        <fullName evidence="2">Uncharacterized protein</fullName>
    </submittedName>
</protein>
<dbReference type="AlphaFoldDB" id="A0A9P6SYN0"/>
<dbReference type="Proteomes" id="UP000703661">
    <property type="component" value="Unassembled WGS sequence"/>
</dbReference>
<reference evidence="2" key="1">
    <citation type="journal article" date="2020" name="Fungal Divers.">
        <title>Resolving the Mortierellaceae phylogeny through synthesis of multi-gene phylogenetics and phylogenomics.</title>
        <authorList>
            <person name="Vandepol N."/>
            <person name="Liber J."/>
            <person name="Desiro A."/>
            <person name="Na H."/>
            <person name="Kennedy M."/>
            <person name="Barry K."/>
            <person name="Grigoriev I.V."/>
            <person name="Miller A.N."/>
            <person name="O'Donnell K."/>
            <person name="Stajich J.E."/>
            <person name="Bonito G."/>
        </authorList>
    </citation>
    <scope>NUCLEOTIDE SEQUENCE</scope>
    <source>
        <strain evidence="2">NRRL 2769</strain>
    </source>
</reference>
<accession>A0A9P6SYN0</accession>
<feature type="compositionally biased region" description="Basic and acidic residues" evidence="1">
    <location>
        <begin position="50"/>
        <end position="59"/>
    </location>
</feature>
<proteinExistence type="predicted"/>
<feature type="compositionally biased region" description="Basic and acidic residues" evidence="1">
    <location>
        <begin position="125"/>
        <end position="148"/>
    </location>
</feature>
<feature type="region of interest" description="Disordered" evidence="1">
    <location>
        <begin position="50"/>
        <end position="148"/>
    </location>
</feature>
<evidence type="ECO:0000313" key="2">
    <source>
        <dbReference type="EMBL" id="KAG0012124.1"/>
    </source>
</evidence>
<dbReference type="EMBL" id="JAAAID010001032">
    <property type="protein sequence ID" value="KAG0012124.1"/>
    <property type="molecule type" value="Genomic_DNA"/>
</dbReference>
<name>A0A9P6SYN0_9FUNG</name>
<comment type="caution">
    <text evidence="2">The sequence shown here is derived from an EMBL/GenBank/DDBJ whole genome shotgun (WGS) entry which is preliminary data.</text>
</comment>
<organism evidence="2 3">
    <name type="scientific">Entomortierella chlamydospora</name>
    <dbReference type="NCBI Taxonomy" id="101097"/>
    <lineage>
        <taxon>Eukaryota</taxon>
        <taxon>Fungi</taxon>
        <taxon>Fungi incertae sedis</taxon>
        <taxon>Mucoromycota</taxon>
        <taxon>Mortierellomycotina</taxon>
        <taxon>Mortierellomycetes</taxon>
        <taxon>Mortierellales</taxon>
        <taxon>Mortierellaceae</taxon>
        <taxon>Entomortierella</taxon>
    </lineage>
</organism>
<evidence type="ECO:0000256" key="1">
    <source>
        <dbReference type="SAM" id="MobiDB-lite"/>
    </source>
</evidence>
<evidence type="ECO:0000313" key="3">
    <source>
        <dbReference type="Proteomes" id="UP000703661"/>
    </source>
</evidence>
<keyword evidence="3" id="KW-1185">Reference proteome</keyword>
<sequence length="148" mass="16588">MGFVSLTLRIQLQRFGQNNSSNDVGRRGPIALSDDDLVGATGIEWEDIEAQLHGDNHGEDQEEEMDDMTSRPLKPMSRQDRYLYDDEDEEGEEMSSNVNVNRPYADDEGEDDGDVNHEGTNSEAALREGESTESQKDSLFKLEDADSD</sequence>